<feature type="active site" evidence="9">
    <location>
        <position position="139"/>
    </location>
</feature>
<evidence type="ECO:0000256" key="8">
    <source>
        <dbReference type="ARBA" id="ARBA00023136"/>
    </source>
</evidence>
<evidence type="ECO:0000256" key="1">
    <source>
        <dbReference type="ARBA" id="ARBA00006139"/>
    </source>
</evidence>
<feature type="active site" evidence="9">
    <location>
        <position position="121"/>
    </location>
</feature>
<dbReference type="Pfam" id="PF01252">
    <property type="entry name" value="Peptidase_A8"/>
    <property type="match status" value="1"/>
</dbReference>
<dbReference type="HAMAP" id="MF_00161">
    <property type="entry name" value="LspA"/>
    <property type="match status" value="1"/>
</dbReference>
<evidence type="ECO:0000256" key="4">
    <source>
        <dbReference type="ARBA" id="ARBA00022692"/>
    </source>
</evidence>
<dbReference type="RefSeq" id="WP_098038603.1">
    <property type="nucleotide sequence ID" value="NZ_CWGJ01000019.1"/>
</dbReference>
<reference evidence="12" key="1">
    <citation type="submission" date="2015-06" db="EMBL/GenBank/DDBJ databases">
        <authorList>
            <person name="Bertelli C."/>
        </authorList>
    </citation>
    <scope>NUCLEOTIDE SEQUENCE [LARGE SCALE GENOMIC DNA]</scope>
    <source>
        <strain evidence="12">CRIB-30</strain>
    </source>
</reference>
<keyword evidence="8 9" id="KW-0472">Membrane</keyword>
<dbReference type="Proteomes" id="UP000220251">
    <property type="component" value="Unassembled WGS sequence"/>
</dbReference>
<feature type="transmembrane region" description="Helical" evidence="9">
    <location>
        <begin position="136"/>
        <end position="155"/>
    </location>
</feature>
<evidence type="ECO:0000313" key="11">
    <source>
        <dbReference type="EMBL" id="CRX38740.1"/>
    </source>
</evidence>
<dbReference type="EC" id="3.4.23.36" evidence="9"/>
<dbReference type="PANTHER" id="PTHR33695:SF1">
    <property type="entry name" value="LIPOPROTEIN SIGNAL PEPTIDASE"/>
    <property type="match status" value="1"/>
</dbReference>
<evidence type="ECO:0000313" key="12">
    <source>
        <dbReference type="Proteomes" id="UP000220251"/>
    </source>
</evidence>
<dbReference type="InterPro" id="IPR001872">
    <property type="entry name" value="Peptidase_A8"/>
</dbReference>
<comment type="similarity">
    <text evidence="1 9 10">Belongs to the peptidase A8 family.</text>
</comment>
<keyword evidence="7 9" id="KW-1133">Transmembrane helix</keyword>
<dbReference type="EMBL" id="CWGJ01000019">
    <property type="protein sequence ID" value="CRX38740.1"/>
    <property type="molecule type" value="Genomic_DNA"/>
</dbReference>
<keyword evidence="2 9" id="KW-1003">Cell membrane</keyword>
<feature type="transmembrane region" description="Helical" evidence="9">
    <location>
        <begin position="71"/>
        <end position="90"/>
    </location>
</feature>
<evidence type="ECO:0000256" key="6">
    <source>
        <dbReference type="ARBA" id="ARBA00022801"/>
    </source>
</evidence>
<protein>
    <recommendedName>
        <fullName evidence="9">Lipoprotein signal peptidase</fullName>
        <ecNumber evidence="9">3.4.23.36</ecNumber>
    </recommendedName>
    <alternativeName>
        <fullName evidence="9">Prolipoprotein signal peptidase</fullName>
    </alternativeName>
    <alternativeName>
        <fullName evidence="9">Signal peptidase II</fullName>
        <shortName evidence="9">SPase II</shortName>
    </alternativeName>
</protein>
<dbReference type="NCBIfam" id="TIGR00077">
    <property type="entry name" value="lspA"/>
    <property type="match status" value="1"/>
</dbReference>
<dbReference type="PANTHER" id="PTHR33695">
    <property type="entry name" value="LIPOPROTEIN SIGNAL PEPTIDASE"/>
    <property type="match status" value="1"/>
</dbReference>
<feature type="transmembrane region" description="Helical" evidence="9">
    <location>
        <begin position="97"/>
        <end position="116"/>
    </location>
</feature>
<evidence type="ECO:0000256" key="2">
    <source>
        <dbReference type="ARBA" id="ARBA00022475"/>
    </source>
</evidence>
<evidence type="ECO:0000256" key="3">
    <source>
        <dbReference type="ARBA" id="ARBA00022670"/>
    </source>
</evidence>
<evidence type="ECO:0000256" key="10">
    <source>
        <dbReference type="RuleBase" id="RU004181"/>
    </source>
</evidence>
<keyword evidence="12" id="KW-1185">Reference proteome</keyword>
<keyword evidence="6 9" id="KW-0378">Hydrolase</keyword>
<comment type="catalytic activity">
    <reaction evidence="9">
        <text>Release of signal peptides from bacterial membrane prolipoproteins. Hydrolyzes -Xaa-Yaa-Zaa-|-(S,diacylglyceryl)Cys-, in which Xaa is hydrophobic (preferably Leu), and Yaa (Ala or Ser) and Zaa (Gly or Ala) have small, neutral side chains.</text>
        <dbReference type="EC" id="3.4.23.36"/>
    </reaction>
</comment>
<evidence type="ECO:0000256" key="7">
    <source>
        <dbReference type="ARBA" id="ARBA00022989"/>
    </source>
</evidence>
<gene>
    <name evidence="9 11" type="primary">lspA</name>
    <name evidence="11" type="ORF">ELAC_1404</name>
</gene>
<dbReference type="PRINTS" id="PR00781">
    <property type="entry name" value="LIPOSIGPTASE"/>
</dbReference>
<comment type="subcellular location">
    <subcellularLocation>
        <location evidence="9">Cell membrane</location>
        <topology evidence="9">Multi-pass membrane protein</topology>
    </subcellularLocation>
</comment>
<evidence type="ECO:0000256" key="5">
    <source>
        <dbReference type="ARBA" id="ARBA00022750"/>
    </source>
</evidence>
<dbReference type="GO" id="GO:0005886">
    <property type="term" value="C:plasma membrane"/>
    <property type="evidence" value="ECO:0007669"/>
    <property type="project" value="UniProtKB-SubCell"/>
</dbReference>
<proteinExistence type="inferred from homology"/>
<name>A0A0H5E653_9BACT</name>
<sequence>MFRCILCFLLIAIDQIVKFATVLNLPLVSMRTGYPYGGIGVFQNVMGVEFSLVHATNTGAAWSMFQDYPSILLFARIVLISLLVIYLFFAYRDKIPLPWVLILSGAISNVIDHFLYGHVIDMFHFILWGYDYPVFNVADSLIVIGAFILIFSNTFSAREHAEQRKN</sequence>
<dbReference type="UniPathway" id="UPA00665"/>
<keyword evidence="5 9" id="KW-0064">Aspartyl protease</keyword>
<dbReference type="GO" id="GO:0006508">
    <property type="term" value="P:proteolysis"/>
    <property type="evidence" value="ECO:0007669"/>
    <property type="project" value="UniProtKB-KW"/>
</dbReference>
<keyword evidence="4 9" id="KW-0812">Transmembrane</keyword>
<keyword evidence="11" id="KW-0449">Lipoprotein</keyword>
<keyword evidence="3 9" id="KW-0645">Protease</keyword>
<comment type="pathway">
    <text evidence="9">Protein modification; lipoprotein biosynthesis (signal peptide cleavage).</text>
</comment>
<dbReference type="AlphaFoldDB" id="A0A0H5E653"/>
<organism evidence="11 12">
    <name type="scientific">Estrella lausannensis</name>
    <dbReference type="NCBI Taxonomy" id="483423"/>
    <lineage>
        <taxon>Bacteria</taxon>
        <taxon>Pseudomonadati</taxon>
        <taxon>Chlamydiota</taxon>
        <taxon>Chlamydiia</taxon>
        <taxon>Parachlamydiales</taxon>
        <taxon>Candidatus Criblamydiaceae</taxon>
        <taxon>Estrella</taxon>
    </lineage>
</organism>
<evidence type="ECO:0000256" key="9">
    <source>
        <dbReference type="HAMAP-Rule" id="MF_00161"/>
    </source>
</evidence>
<accession>A0A0H5E653</accession>
<dbReference type="OrthoDB" id="9810259at2"/>
<dbReference type="GO" id="GO:0004190">
    <property type="term" value="F:aspartic-type endopeptidase activity"/>
    <property type="evidence" value="ECO:0007669"/>
    <property type="project" value="UniProtKB-UniRule"/>
</dbReference>
<comment type="caution">
    <text evidence="9">Lacks conserved residue(s) required for the propagation of feature annotation.</text>
</comment>
<comment type="function">
    <text evidence="9">This protein specifically catalyzes the removal of signal peptides from prolipoproteins.</text>
</comment>